<dbReference type="Gene3D" id="3.30.460.10">
    <property type="entry name" value="Beta Polymerase, domain 2"/>
    <property type="match status" value="1"/>
</dbReference>
<dbReference type="EMBL" id="ARZY01000002">
    <property type="protein sequence ID" value="EWH11919.1"/>
    <property type="molecule type" value="Genomic_DNA"/>
</dbReference>
<accession>W7QG54</accession>
<dbReference type="eggNOG" id="COG0617">
    <property type="taxonomic scope" value="Bacteria"/>
</dbReference>
<dbReference type="InterPro" id="IPR043519">
    <property type="entry name" value="NT_sf"/>
</dbReference>
<dbReference type="PATRIC" id="fig|1328313.3.peg.418"/>
<evidence type="ECO:0008006" key="3">
    <source>
        <dbReference type="Google" id="ProtNLM"/>
    </source>
</evidence>
<dbReference type="InterPro" id="IPR018187">
    <property type="entry name" value="Asp/Glu_racemase_AS_1"/>
</dbReference>
<organism evidence="1 2">
    <name type="scientific">Catenovulum agarivorans DS-2</name>
    <dbReference type="NCBI Taxonomy" id="1328313"/>
    <lineage>
        <taxon>Bacteria</taxon>
        <taxon>Pseudomonadati</taxon>
        <taxon>Pseudomonadota</taxon>
        <taxon>Gammaproteobacteria</taxon>
        <taxon>Alteromonadales</taxon>
        <taxon>Alteromonadaceae</taxon>
        <taxon>Catenovulum</taxon>
    </lineage>
</organism>
<dbReference type="STRING" id="1328313.DS2_02008"/>
<name>W7QG54_9ALTE</name>
<gene>
    <name evidence="1" type="ORF">DS2_02008</name>
</gene>
<dbReference type="PROSITE" id="PS00923">
    <property type="entry name" value="ASP_GLU_RACEMASE_1"/>
    <property type="match status" value="1"/>
</dbReference>
<dbReference type="OrthoDB" id="5510318at2"/>
<dbReference type="AlphaFoldDB" id="W7QG54"/>
<proteinExistence type="predicted"/>
<dbReference type="SUPFAM" id="SSF81301">
    <property type="entry name" value="Nucleotidyltransferase"/>
    <property type="match status" value="1"/>
</dbReference>
<sequence>MVNIAHNQHILKKRLHRFFYAHNNKGRRQVQQILDSLNQLGTVYLFGGAIRDIALQGIGNFYGDLDFVVDCNSATLKRMMQTYANSIPVHFNKFGGYRLNCQKWYLDVWPLADTWAFKQQLVTYMGIESLLQTTILNWDAIVYNTQTKQIICTDNYFDALNTGTLDLQLADNPNPLGAYVRILRCIIHKPVQNISAALHNYLIEQHQIFDQAQVIAYEQSHYRQCYLTQVNSKLYDAFFSVQACAPVINSLQQSNLDLYET</sequence>
<reference evidence="1 2" key="1">
    <citation type="journal article" date="2014" name="Genome Announc.">
        <title>Draft Genome Sequence of the Agar-Degrading Bacterium Catenovulum sp. Strain DS-2, Isolated from Intestines of Haliotis diversicolor.</title>
        <authorList>
            <person name="Shan D."/>
            <person name="Li X."/>
            <person name="Gu Z."/>
            <person name="Wei G."/>
            <person name="Gao Z."/>
            <person name="Shao Z."/>
        </authorList>
    </citation>
    <scope>NUCLEOTIDE SEQUENCE [LARGE SCALE GENOMIC DNA]</scope>
    <source>
        <strain evidence="1 2">DS-2</strain>
    </source>
</reference>
<dbReference type="RefSeq" id="WP_035012941.1">
    <property type="nucleotide sequence ID" value="NZ_ARZY01000002.1"/>
</dbReference>
<protein>
    <recommendedName>
        <fullName evidence="3">Poly A polymerase head domain-containing protein</fullName>
    </recommendedName>
</protein>
<dbReference type="Proteomes" id="UP000019276">
    <property type="component" value="Unassembled WGS sequence"/>
</dbReference>
<evidence type="ECO:0000313" key="2">
    <source>
        <dbReference type="Proteomes" id="UP000019276"/>
    </source>
</evidence>
<keyword evidence="2" id="KW-1185">Reference proteome</keyword>
<evidence type="ECO:0000313" key="1">
    <source>
        <dbReference type="EMBL" id="EWH11919.1"/>
    </source>
</evidence>
<comment type="caution">
    <text evidence="1">The sequence shown here is derived from an EMBL/GenBank/DDBJ whole genome shotgun (WGS) entry which is preliminary data.</text>
</comment>